<dbReference type="EMBL" id="JAULSU010000004">
    <property type="protein sequence ID" value="KAK0620245.1"/>
    <property type="molecule type" value="Genomic_DNA"/>
</dbReference>
<protein>
    <recommendedName>
        <fullName evidence="4">Secreted protein</fullName>
    </recommendedName>
</protein>
<evidence type="ECO:0008006" key="4">
    <source>
        <dbReference type="Google" id="ProtNLM"/>
    </source>
</evidence>
<proteinExistence type="predicted"/>
<dbReference type="Proteomes" id="UP001175000">
    <property type="component" value="Unassembled WGS sequence"/>
</dbReference>
<feature type="chain" id="PRO_5041326161" description="Secreted protein" evidence="1">
    <location>
        <begin position="19"/>
        <end position="106"/>
    </location>
</feature>
<evidence type="ECO:0000256" key="1">
    <source>
        <dbReference type="SAM" id="SignalP"/>
    </source>
</evidence>
<evidence type="ECO:0000313" key="3">
    <source>
        <dbReference type="Proteomes" id="UP001175000"/>
    </source>
</evidence>
<organism evidence="2 3">
    <name type="scientific">Immersiella caudata</name>
    <dbReference type="NCBI Taxonomy" id="314043"/>
    <lineage>
        <taxon>Eukaryota</taxon>
        <taxon>Fungi</taxon>
        <taxon>Dikarya</taxon>
        <taxon>Ascomycota</taxon>
        <taxon>Pezizomycotina</taxon>
        <taxon>Sordariomycetes</taxon>
        <taxon>Sordariomycetidae</taxon>
        <taxon>Sordariales</taxon>
        <taxon>Lasiosphaeriaceae</taxon>
        <taxon>Immersiella</taxon>
    </lineage>
</organism>
<evidence type="ECO:0000313" key="2">
    <source>
        <dbReference type="EMBL" id="KAK0620245.1"/>
    </source>
</evidence>
<reference evidence="2" key="1">
    <citation type="submission" date="2023-06" db="EMBL/GenBank/DDBJ databases">
        <title>Genome-scale phylogeny and comparative genomics of the fungal order Sordariales.</title>
        <authorList>
            <consortium name="Lawrence Berkeley National Laboratory"/>
            <person name="Hensen N."/>
            <person name="Bonometti L."/>
            <person name="Westerberg I."/>
            <person name="Brannstrom I.O."/>
            <person name="Guillou S."/>
            <person name="Cros-Aarteil S."/>
            <person name="Calhoun S."/>
            <person name="Haridas S."/>
            <person name="Kuo A."/>
            <person name="Mondo S."/>
            <person name="Pangilinan J."/>
            <person name="Riley R."/>
            <person name="Labutti K."/>
            <person name="Andreopoulos B."/>
            <person name="Lipzen A."/>
            <person name="Chen C."/>
            <person name="Yanf M."/>
            <person name="Daum C."/>
            <person name="Ng V."/>
            <person name="Clum A."/>
            <person name="Steindorff A."/>
            <person name="Ohm R."/>
            <person name="Martin F."/>
            <person name="Silar P."/>
            <person name="Natvig D."/>
            <person name="Lalanne C."/>
            <person name="Gautier V."/>
            <person name="Ament-Velasquez S.L."/>
            <person name="Kruys A."/>
            <person name="Hutchinson M.I."/>
            <person name="Powell A.J."/>
            <person name="Barry K."/>
            <person name="Miller A.N."/>
            <person name="Grigoriev I.V."/>
            <person name="Debuchy R."/>
            <person name="Gladieux P."/>
            <person name="Thoren M.H."/>
            <person name="Johannesson H."/>
        </authorList>
    </citation>
    <scope>NUCLEOTIDE SEQUENCE</scope>
    <source>
        <strain evidence="2">CBS 606.72</strain>
    </source>
</reference>
<feature type="signal peptide" evidence="1">
    <location>
        <begin position="1"/>
        <end position="18"/>
    </location>
</feature>
<accession>A0AA39WRG8</accession>
<sequence>MGLFVWVLALFAMGGTNISPLYQADTSEDQPRCLTALPAIFKRHRFTSSFTVLKTTSPSPHNPAFSVASSIQGQGILLRFTTTWGKMCAQDRVPNSTNSDELPHES</sequence>
<name>A0AA39WRG8_9PEZI</name>
<keyword evidence="1" id="KW-0732">Signal</keyword>
<gene>
    <name evidence="2" type="ORF">B0T14DRAFT_226374</name>
</gene>
<dbReference type="AlphaFoldDB" id="A0AA39WRG8"/>
<keyword evidence="3" id="KW-1185">Reference proteome</keyword>
<comment type="caution">
    <text evidence="2">The sequence shown here is derived from an EMBL/GenBank/DDBJ whole genome shotgun (WGS) entry which is preliminary data.</text>
</comment>